<protein>
    <recommendedName>
        <fullName evidence="1">Methyltransferase domain-containing protein</fullName>
    </recommendedName>
</protein>
<evidence type="ECO:0000313" key="3">
    <source>
        <dbReference type="Proteomes" id="UP000193642"/>
    </source>
</evidence>
<dbReference type="InterPro" id="IPR025714">
    <property type="entry name" value="Methyltranfer_dom"/>
</dbReference>
<reference evidence="2 3" key="1">
    <citation type="submission" date="2016-07" db="EMBL/GenBank/DDBJ databases">
        <title>Pervasive Adenine N6-methylation of Active Genes in Fungi.</title>
        <authorList>
            <consortium name="DOE Joint Genome Institute"/>
            <person name="Mondo S.J."/>
            <person name="Dannebaum R.O."/>
            <person name="Kuo R.C."/>
            <person name="Labutti K."/>
            <person name="Haridas S."/>
            <person name="Kuo A."/>
            <person name="Salamov A."/>
            <person name="Ahrendt S.R."/>
            <person name="Lipzen A."/>
            <person name="Sullivan W."/>
            <person name="Andreopoulos W.B."/>
            <person name="Clum A."/>
            <person name="Lindquist E."/>
            <person name="Daum C."/>
            <person name="Ramamoorthy G.K."/>
            <person name="Gryganskyi A."/>
            <person name="Culley D."/>
            <person name="Magnuson J.K."/>
            <person name="James T.Y."/>
            <person name="O'Malley M.A."/>
            <person name="Stajich J.E."/>
            <person name="Spatafora J.W."/>
            <person name="Visel A."/>
            <person name="Grigoriev I.V."/>
        </authorList>
    </citation>
    <scope>NUCLEOTIDE SEQUENCE [LARGE SCALE GENOMIC DNA]</scope>
    <source>
        <strain evidence="2 3">JEL800</strain>
    </source>
</reference>
<gene>
    <name evidence="2" type="ORF">BCR33DRAFT_852285</name>
</gene>
<dbReference type="AlphaFoldDB" id="A0A1Y2C4M2"/>
<organism evidence="2 3">
    <name type="scientific">Rhizoclosmatium globosum</name>
    <dbReference type="NCBI Taxonomy" id="329046"/>
    <lineage>
        <taxon>Eukaryota</taxon>
        <taxon>Fungi</taxon>
        <taxon>Fungi incertae sedis</taxon>
        <taxon>Chytridiomycota</taxon>
        <taxon>Chytridiomycota incertae sedis</taxon>
        <taxon>Chytridiomycetes</taxon>
        <taxon>Chytridiales</taxon>
        <taxon>Chytriomycetaceae</taxon>
        <taxon>Rhizoclosmatium</taxon>
    </lineage>
</organism>
<dbReference type="Pfam" id="PF13383">
    <property type="entry name" value="Methyltransf_22"/>
    <property type="match status" value="1"/>
</dbReference>
<keyword evidence="3" id="KW-1185">Reference proteome</keyword>
<proteinExistence type="predicted"/>
<dbReference type="PANTHER" id="PTHR32026:SF10">
    <property type="entry name" value="METHYLTRANSFERASE-LIKE PROTEIN 24-RELATED"/>
    <property type="match status" value="1"/>
</dbReference>
<evidence type="ECO:0000259" key="1">
    <source>
        <dbReference type="Pfam" id="PF13383"/>
    </source>
</evidence>
<dbReference type="EMBL" id="MCGO01000032">
    <property type="protein sequence ID" value="ORY41275.1"/>
    <property type="molecule type" value="Genomic_DNA"/>
</dbReference>
<dbReference type="InterPro" id="IPR026913">
    <property type="entry name" value="METTL24"/>
</dbReference>
<dbReference type="PANTHER" id="PTHR32026">
    <property type="entry name" value="METHYLTRANSFERASE-LIKE PROTEIN 24"/>
    <property type="match status" value="1"/>
</dbReference>
<comment type="caution">
    <text evidence="2">The sequence shown here is derived from an EMBL/GenBank/DDBJ whole genome shotgun (WGS) entry which is preliminary data.</text>
</comment>
<dbReference type="OrthoDB" id="10006218at2759"/>
<feature type="domain" description="Methyltransferase" evidence="1">
    <location>
        <begin position="10"/>
        <end position="146"/>
    </location>
</feature>
<dbReference type="STRING" id="329046.A0A1Y2C4M2"/>
<sequence>MFRKLGAGNVANGGDGGKWSCTEFFQPAPRSCVVVSLGSRGEFDFENSILEYTNNDCTIYTFDCTGTWISPNPNIKLYSWCLGNDEIIEGRIYKTWHSITKELGLTHVDYFKIDIEGYEWVAMPTVLENWELGVLPKQIAIEIHLWSPQPEGVAEPYQIPLTTTVLISCIQRSICSESFTKLDIMWRYRV</sequence>
<accession>A0A1Y2C4M2</accession>
<name>A0A1Y2C4M2_9FUNG</name>
<evidence type="ECO:0000313" key="2">
    <source>
        <dbReference type="EMBL" id="ORY41275.1"/>
    </source>
</evidence>
<dbReference type="Proteomes" id="UP000193642">
    <property type="component" value="Unassembled WGS sequence"/>
</dbReference>